<dbReference type="Pfam" id="PF18885">
    <property type="entry name" value="DUF5648"/>
    <property type="match status" value="1"/>
</dbReference>
<protein>
    <recommendedName>
        <fullName evidence="2">DUF5648 domain-containing protein</fullName>
    </recommendedName>
</protein>
<evidence type="ECO:0000256" key="1">
    <source>
        <dbReference type="SAM" id="SignalP"/>
    </source>
</evidence>
<evidence type="ECO:0000313" key="3">
    <source>
        <dbReference type="EMBL" id="TFY75350.1"/>
    </source>
</evidence>
<keyword evidence="4" id="KW-1185">Reference proteome</keyword>
<evidence type="ECO:0000313" key="4">
    <source>
        <dbReference type="Proteomes" id="UP000298061"/>
    </source>
</evidence>
<sequence length="181" mass="19796">MKSTIGLMAAFLLFYIYVYVNAQAAGNNEAPEAAKCADRKKAVLLLRALNPSAGDHFYTTNATEMDIATRTLGYVAEGNAGFIFKDHIERSVPLYRLHNLTTIDHFYTASAKERDSVGGYVYEGIAGYVYPEQLCGSVALLRGWSAQGTDHFYTTSDVEMENAILHVGYVSEGTTGYVLPG</sequence>
<comment type="caution">
    <text evidence="3">The sequence shown here is derived from an EMBL/GenBank/DDBJ whole genome shotgun (WGS) entry which is preliminary data.</text>
</comment>
<dbReference type="Proteomes" id="UP000298061">
    <property type="component" value="Unassembled WGS sequence"/>
</dbReference>
<feature type="signal peptide" evidence="1">
    <location>
        <begin position="1"/>
        <end position="22"/>
    </location>
</feature>
<dbReference type="AlphaFoldDB" id="A0A4Y9ZM68"/>
<keyword evidence="1" id="KW-0732">Signal</keyword>
<evidence type="ECO:0000259" key="2">
    <source>
        <dbReference type="Pfam" id="PF18885"/>
    </source>
</evidence>
<name>A0A4Y9ZM68_9AGAM</name>
<accession>A0A4Y9ZM68</accession>
<dbReference type="OrthoDB" id="9971254at2759"/>
<reference evidence="3 4" key="1">
    <citation type="submission" date="2019-02" db="EMBL/GenBank/DDBJ databases">
        <title>Genome sequencing of the rare red list fungi Hericium alpestre (H. flagellum).</title>
        <authorList>
            <person name="Buettner E."/>
            <person name="Kellner H."/>
        </authorList>
    </citation>
    <scope>NUCLEOTIDE SEQUENCE [LARGE SCALE GENOMIC DNA]</scope>
    <source>
        <strain evidence="3 4">DSM 108284</strain>
    </source>
</reference>
<organism evidence="3 4">
    <name type="scientific">Hericium alpestre</name>
    <dbReference type="NCBI Taxonomy" id="135208"/>
    <lineage>
        <taxon>Eukaryota</taxon>
        <taxon>Fungi</taxon>
        <taxon>Dikarya</taxon>
        <taxon>Basidiomycota</taxon>
        <taxon>Agaricomycotina</taxon>
        <taxon>Agaricomycetes</taxon>
        <taxon>Russulales</taxon>
        <taxon>Hericiaceae</taxon>
        <taxon>Hericium</taxon>
    </lineage>
</organism>
<feature type="domain" description="DUF5648" evidence="2">
    <location>
        <begin position="45"/>
        <end position="179"/>
    </location>
</feature>
<dbReference type="InterPro" id="IPR043708">
    <property type="entry name" value="DUF5648"/>
</dbReference>
<proteinExistence type="predicted"/>
<dbReference type="EMBL" id="SFCI01001612">
    <property type="protein sequence ID" value="TFY75350.1"/>
    <property type="molecule type" value="Genomic_DNA"/>
</dbReference>
<feature type="chain" id="PRO_5021481467" description="DUF5648 domain-containing protein" evidence="1">
    <location>
        <begin position="23"/>
        <end position="181"/>
    </location>
</feature>
<gene>
    <name evidence="3" type="ORF">EWM64_g8664</name>
</gene>